<dbReference type="KEGG" id="bor:COCMIDRAFT_80781"/>
<feature type="region of interest" description="Disordered" evidence="2">
    <location>
        <begin position="114"/>
        <end position="226"/>
    </location>
</feature>
<feature type="region of interest" description="Disordered" evidence="2">
    <location>
        <begin position="25"/>
        <end position="64"/>
    </location>
</feature>
<sequence>MKTLCQRLAHPFRRPTHYYTIAAPPLTPEQLQRQQEKEKQRTLDKIENDLDDGRVGPRASNSTDSLPVIIDRGPYRGCLYPKDQLYFNSVMLAADSEPRYIGPPDGELRQEIHRTPTQRPNGSDDKGPSTQPVPSEWMAALRNAKGPKECKGQNSINLPPARDKPSSNMQSPPRPPSPPRGPITPGTQDWDRFMDFPLDNPYHIYPDDDRKQSDEDLAASSAPVLSESTAVTGSQVPLRFHNIYVRSEPQLGCPVPPIPTSTPIKSLDTPSIQAGPTQSLAWKPALKSILSHEGVDPATRASVRERAKRSSTIGGSEHQEMTLIPADVGLVPNFSYPIAASAFYDRIDAVQIPHARLPQEKELRYEERLPNGTRSEHHSHASSNGTLYRDPSPSNWLLRGGQGRGHVALTNGVPPGYYPPSSSSSFSDTAPDPRPRSPFPPNLVPEQVSALLRSLLTSPELALHYQIVHETAPVSTSSQSEFETHARLIKKLTTTIYGLQDCIAGLEDNLVPQLSTYLQQKDREIDDLDVEILRLRNEITELGRTVDFNTRILTQCRNREWEVWHTLLDIQQKREERRNSLSRVFSRARSGTVQHPEVATPIAPQPSATQTGPAGNTDKGVLKKKDLDSLLLMAKQNVEIIDEDMKEMAEMVQAYLTRKRNAEKKEEEKE</sequence>
<dbReference type="Proteomes" id="UP000054032">
    <property type="component" value="Unassembled WGS sequence"/>
</dbReference>
<dbReference type="EMBL" id="KI963920">
    <property type="protein sequence ID" value="EUC50865.1"/>
    <property type="molecule type" value="Genomic_DNA"/>
</dbReference>
<evidence type="ECO:0000313" key="3">
    <source>
        <dbReference type="EMBL" id="EUC50865.1"/>
    </source>
</evidence>
<accession>W6ZLA8</accession>
<feature type="region of interest" description="Disordered" evidence="2">
    <location>
        <begin position="296"/>
        <end position="318"/>
    </location>
</feature>
<dbReference type="RefSeq" id="XP_007682568.1">
    <property type="nucleotide sequence ID" value="XM_007684378.1"/>
</dbReference>
<reference evidence="3 4" key="1">
    <citation type="journal article" date="2013" name="PLoS Genet.">
        <title>Comparative genome structure, secondary metabolite, and effector coding capacity across Cochliobolus pathogens.</title>
        <authorList>
            <person name="Condon B.J."/>
            <person name="Leng Y."/>
            <person name="Wu D."/>
            <person name="Bushley K.E."/>
            <person name="Ohm R.A."/>
            <person name="Otillar R."/>
            <person name="Martin J."/>
            <person name="Schackwitz W."/>
            <person name="Grimwood J."/>
            <person name="MohdZainudin N."/>
            <person name="Xue C."/>
            <person name="Wang R."/>
            <person name="Manning V.A."/>
            <person name="Dhillon B."/>
            <person name="Tu Z.J."/>
            <person name="Steffenson B.J."/>
            <person name="Salamov A."/>
            <person name="Sun H."/>
            <person name="Lowry S."/>
            <person name="LaButti K."/>
            <person name="Han J."/>
            <person name="Copeland A."/>
            <person name="Lindquist E."/>
            <person name="Barry K."/>
            <person name="Schmutz J."/>
            <person name="Baker S.E."/>
            <person name="Ciuffetti L.M."/>
            <person name="Grigoriev I.V."/>
            <person name="Zhong S."/>
            <person name="Turgeon B.G."/>
        </authorList>
    </citation>
    <scope>NUCLEOTIDE SEQUENCE [LARGE SCALE GENOMIC DNA]</scope>
    <source>
        <strain evidence="3 4">ATCC 44560</strain>
    </source>
</reference>
<feature type="compositionally biased region" description="Low complexity" evidence="2">
    <location>
        <begin position="419"/>
        <end position="430"/>
    </location>
</feature>
<keyword evidence="1" id="KW-0175">Coiled coil</keyword>
<name>W6ZLA8_COCMI</name>
<feature type="compositionally biased region" description="Basic and acidic residues" evidence="2">
    <location>
        <begin position="34"/>
        <end position="55"/>
    </location>
</feature>
<dbReference type="eggNOG" id="ENOG502TFMQ">
    <property type="taxonomic scope" value="Eukaryota"/>
</dbReference>
<feature type="compositionally biased region" description="Basic and acidic residues" evidence="2">
    <location>
        <begin position="370"/>
        <end position="379"/>
    </location>
</feature>
<feature type="coiled-coil region" evidence="1">
    <location>
        <begin position="518"/>
        <end position="545"/>
    </location>
</feature>
<evidence type="ECO:0000313" key="4">
    <source>
        <dbReference type="Proteomes" id="UP000054032"/>
    </source>
</evidence>
<proteinExistence type="predicted"/>
<feature type="region of interest" description="Disordered" evidence="2">
    <location>
        <begin position="370"/>
        <end position="442"/>
    </location>
</feature>
<protein>
    <submittedName>
        <fullName evidence="3">Uncharacterized protein</fullName>
    </submittedName>
</protein>
<gene>
    <name evidence="3" type="ORF">COCMIDRAFT_80781</name>
</gene>
<organism evidence="3 4">
    <name type="scientific">Bipolaris oryzae ATCC 44560</name>
    <dbReference type="NCBI Taxonomy" id="930090"/>
    <lineage>
        <taxon>Eukaryota</taxon>
        <taxon>Fungi</taxon>
        <taxon>Dikarya</taxon>
        <taxon>Ascomycota</taxon>
        <taxon>Pezizomycotina</taxon>
        <taxon>Dothideomycetes</taxon>
        <taxon>Pleosporomycetidae</taxon>
        <taxon>Pleosporales</taxon>
        <taxon>Pleosporineae</taxon>
        <taxon>Pleosporaceae</taxon>
        <taxon>Bipolaris</taxon>
    </lineage>
</organism>
<evidence type="ECO:0000256" key="2">
    <source>
        <dbReference type="SAM" id="MobiDB-lite"/>
    </source>
</evidence>
<feature type="region of interest" description="Disordered" evidence="2">
    <location>
        <begin position="587"/>
        <end position="621"/>
    </location>
</feature>
<dbReference type="AlphaFoldDB" id="W6ZLA8"/>
<feature type="compositionally biased region" description="Basic and acidic residues" evidence="2">
    <location>
        <begin position="205"/>
        <end position="214"/>
    </location>
</feature>
<keyword evidence="4" id="KW-1185">Reference proteome</keyword>
<dbReference type="GeneID" id="19125735"/>
<dbReference type="OrthoDB" id="3684136at2759"/>
<evidence type="ECO:0000256" key="1">
    <source>
        <dbReference type="SAM" id="Coils"/>
    </source>
</evidence>
<dbReference type="HOGENOM" id="CLU_411128_0_0_1"/>
<feature type="compositionally biased region" description="Pro residues" evidence="2">
    <location>
        <begin position="172"/>
        <end position="182"/>
    </location>
</feature>